<evidence type="ECO:0000313" key="3">
    <source>
        <dbReference type="Proteomes" id="UP001360953"/>
    </source>
</evidence>
<evidence type="ECO:0000313" key="2">
    <source>
        <dbReference type="EMBL" id="KAK7535097.1"/>
    </source>
</evidence>
<name>A0ABR1LMY2_9PEZI</name>
<dbReference type="RefSeq" id="XP_066653822.1">
    <property type="nucleotide sequence ID" value="XM_066800794.1"/>
</dbReference>
<feature type="signal peptide" evidence="1">
    <location>
        <begin position="1"/>
        <end position="18"/>
    </location>
</feature>
<feature type="chain" id="PRO_5046184292" description="Secreted protein" evidence="1">
    <location>
        <begin position="19"/>
        <end position="118"/>
    </location>
</feature>
<reference evidence="2 3" key="1">
    <citation type="submission" date="2024-04" db="EMBL/GenBank/DDBJ databases">
        <title>Phyllosticta paracitricarpa is synonymous to the EU quarantine fungus P. citricarpa based on phylogenomic analyses.</title>
        <authorList>
            <consortium name="Lawrence Berkeley National Laboratory"/>
            <person name="Van ingen-buijs V.A."/>
            <person name="Van westerhoven A.C."/>
            <person name="Haridas S."/>
            <person name="Skiadas P."/>
            <person name="Martin F."/>
            <person name="Groenewald J.Z."/>
            <person name="Crous P.W."/>
            <person name="Seidl M.F."/>
        </authorList>
    </citation>
    <scope>NUCLEOTIDE SEQUENCE [LARGE SCALE GENOMIC DNA]</scope>
    <source>
        <strain evidence="2 3">CPC 17464</strain>
    </source>
</reference>
<proteinExistence type="predicted"/>
<dbReference type="Proteomes" id="UP001360953">
    <property type="component" value="Unassembled WGS sequence"/>
</dbReference>
<gene>
    <name evidence="2" type="ORF">J3D65DRAFT_630052</name>
</gene>
<accession>A0ABR1LMY2</accession>
<comment type="caution">
    <text evidence="2">The sequence shown here is derived from an EMBL/GenBank/DDBJ whole genome shotgun (WGS) entry which is preliminary data.</text>
</comment>
<dbReference type="GeneID" id="92033700"/>
<organism evidence="2 3">
    <name type="scientific">Phyllosticta citribraziliensis</name>
    <dbReference type="NCBI Taxonomy" id="989973"/>
    <lineage>
        <taxon>Eukaryota</taxon>
        <taxon>Fungi</taxon>
        <taxon>Dikarya</taxon>
        <taxon>Ascomycota</taxon>
        <taxon>Pezizomycotina</taxon>
        <taxon>Dothideomycetes</taxon>
        <taxon>Dothideomycetes incertae sedis</taxon>
        <taxon>Botryosphaeriales</taxon>
        <taxon>Phyllostictaceae</taxon>
        <taxon>Phyllosticta</taxon>
    </lineage>
</organism>
<evidence type="ECO:0000256" key="1">
    <source>
        <dbReference type="SAM" id="SignalP"/>
    </source>
</evidence>
<sequence length="118" mass="13050">MPHFFCSTSFCLMGLLRGFPEMLPSCMMAFAQTSSFLIHISQELLVGAQFAAALGLRRFAFLFDLTSCQKRPVFAFPQARSVAAMLYQSHNSTDHFVGGNLSGESHADEQPPVTLHTF</sequence>
<protein>
    <recommendedName>
        <fullName evidence="4">Secreted protein</fullName>
    </recommendedName>
</protein>
<evidence type="ECO:0008006" key="4">
    <source>
        <dbReference type="Google" id="ProtNLM"/>
    </source>
</evidence>
<keyword evidence="1" id="KW-0732">Signal</keyword>
<keyword evidence="3" id="KW-1185">Reference proteome</keyword>
<dbReference type="EMBL" id="JBBPEH010000008">
    <property type="protein sequence ID" value="KAK7535097.1"/>
    <property type="molecule type" value="Genomic_DNA"/>
</dbReference>